<name>A0A0F9BYA5_9ZZZZ</name>
<comment type="caution">
    <text evidence="1">The sequence shown here is derived from an EMBL/GenBank/DDBJ whole genome shotgun (WGS) entry which is preliminary data.</text>
</comment>
<evidence type="ECO:0000313" key="1">
    <source>
        <dbReference type="EMBL" id="KKK89386.1"/>
    </source>
</evidence>
<reference evidence="1" key="1">
    <citation type="journal article" date="2015" name="Nature">
        <title>Complex archaea that bridge the gap between prokaryotes and eukaryotes.</title>
        <authorList>
            <person name="Spang A."/>
            <person name="Saw J.H."/>
            <person name="Jorgensen S.L."/>
            <person name="Zaremba-Niedzwiedzka K."/>
            <person name="Martijn J."/>
            <person name="Lind A.E."/>
            <person name="van Eijk R."/>
            <person name="Schleper C."/>
            <person name="Guy L."/>
            <person name="Ettema T.J."/>
        </authorList>
    </citation>
    <scope>NUCLEOTIDE SEQUENCE</scope>
</reference>
<accession>A0A0F9BYA5</accession>
<protein>
    <recommendedName>
        <fullName evidence="2">Rho termination factor N-terminal domain-containing protein</fullName>
    </recommendedName>
</protein>
<dbReference type="EMBL" id="LAZR01049553">
    <property type="protein sequence ID" value="KKK89386.1"/>
    <property type="molecule type" value="Genomic_DNA"/>
</dbReference>
<gene>
    <name evidence="1" type="ORF">LCGC14_2733630</name>
</gene>
<proteinExistence type="predicted"/>
<dbReference type="AlphaFoldDB" id="A0A0F9BYA5"/>
<evidence type="ECO:0008006" key="2">
    <source>
        <dbReference type="Google" id="ProtNLM"/>
    </source>
</evidence>
<organism evidence="1">
    <name type="scientific">marine sediment metagenome</name>
    <dbReference type="NCBI Taxonomy" id="412755"/>
    <lineage>
        <taxon>unclassified sequences</taxon>
        <taxon>metagenomes</taxon>
        <taxon>ecological metagenomes</taxon>
    </lineage>
</organism>
<sequence>MSKQKPTATAVIRFFADKSVTVDLDSLVGVSPRRLERASHLLMREYRGKRGAHNAKRHRMAREKIEADAKQAVVDEAAWHKAEDIRLAKAAAPNVPSDSDTALEDLSMEALKEIATPLGVTGRSKADLVEAIEKAREESKAAEDAATPKAEIVANAAQTNIPEGGSELT</sequence>